<dbReference type="PROSITE" id="PS50075">
    <property type="entry name" value="CARRIER"/>
    <property type="match status" value="1"/>
</dbReference>
<proteinExistence type="predicted"/>
<dbReference type="AlphaFoldDB" id="A0A660SE48"/>
<gene>
    <name evidence="2" type="ORF">DRP53_10690</name>
</gene>
<dbReference type="SUPFAM" id="SSF47336">
    <property type="entry name" value="ACP-like"/>
    <property type="match status" value="1"/>
</dbReference>
<evidence type="ECO:0000259" key="1">
    <source>
        <dbReference type="PROSITE" id="PS50075"/>
    </source>
</evidence>
<organism evidence="2 3">
    <name type="scientific">candidate division WOR-3 bacterium</name>
    <dbReference type="NCBI Taxonomy" id="2052148"/>
    <lineage>
        <taxon>Bacteria</taxon>
        <taxon>Bacteria division WOR-3</taxon>
    </lineage>
</organism>
<feature type="domain" description="Carrier" evidence="1">
    <location>
        <begin position="1"/>
        <end position="60"/>
    </location>
</feature>
<dbReference type="Proteomes" id="UP000268469">
    <property type="component" value="Unassembled WGS sequence"/>
</dbReference>
<accession>A0A660SE48</accession>
<dbReference type="Gene3D" id="1.10.1200.10">
    <property type="entry name" value="ACP-like"/>
    <property type="match status" value="1"/>
</dbReference>
<feature type="non-terminal residue" evidence="2">
    <location>
        <position position="60"/>
    </location>
</feature>
<reference evidence="2 3" key="1">
    <citation type="submission" date="2018-06" db="EMBL/GenBank/DDBJ databases">
        <title>Extensive metabolic versatility and redundancy in microbially diverse, dynamic hydrothermal sediments.</title>
        <authorList>
            <person name="Dombrowski N."/>
            <person name="Teske A."/>
            <person name="Baker B.J."/>
        </authorList>
    </citation>
    <scope>NUCLEOTIDE SEQUENCE [LARGE SCALE GENOMIC DNA]</scope>
    <source>
        <strain evidence="2">B36_G15</strain>
    </source>
</reference>
<evidence type="ECO:0000313" key="3">
    <source>
        <dbReference type="Proteomes" id="UP000268469"/>
    </source>
</evidence>
<evidence type="ECO:0000313" key="2">
    <source>
        <dbReference type="EMBL" id="RKX68486.1"/>
    </source>
</evidence>
<dbReference type="InterPro" id="IPR036736">
    <property type="entry name" value="ACP-like_sf"/>
</dbReference>
<sequence length="60" mass="7099">MKADEIRAMILEVIQEILPDEDVSNLKSDVRIRDQIEMDSMDFLDMIMELRKRYGITVPE</sequence>
<name>A0A660SE48_UNCW3</name>
<dbReference type="Pfam" id="PF00550">
    <property type="entry name" value="PP-binding"/>
    <property type="match status" value="1"/>
</dbReference>
<protein>
    <submittedName>
        <fullName evidence="2">Acyl carrier protein</fullName>
    </submittedName>
</protein>
<comment type="caution">
    <text evidence="2">The sequence shown here is derived from an EMBL/GenBank/DDBJ whole genome shotgun (WGS) entry which is preliminary data.</text>
</comment>
<dbReference type="InterPro" id="IPR009081">
    <property type="entry name" value="PP-bd_ACP"/>
</dbReference>
<dbReference type="EMBL" id="QNBE01000157">
    <property type="protein sequence ID" value="RKX68486.1"/>
    <property type="molecule type" value="Genomic_DNA"/>
</dbReference>